<evidence type="ECO:0000313" key="2">
    <source>
        <dbReference type="EMBL" id="EAW21060.1"/>
    </source>
</evidence>
<name>A1D5R6_NEOFI</name>
<organism evidence="2 3">
    <name type="scientific">Neosartorya fischeri (strain ATCC 1020 / DSM 3700 / CBS 544.65 / FGSC A1164 / JCM 1740 / NRRL 181 / WB 181)</name>
    <name type="common">Aspergillus fischerianus</name>
    <dbReference type="NCBI Taxonomy" id="331117"/>
    <lineage>
        <taxon>Eukaryota</taxon>
        <taxon>Fungi</taxon>
        <taxon>Dikarya</taxon>
        <taxon>Ascomycota</taxon>
        <taxon>Pezizomycotina</taxon>
        <taxon>Eurotiomycetes</taxon>
        <taxon>Eurotiomycetidae</taxon>
        <taxon>Eurotiales</taxon>
        <taxon>Aspergillaceae</taxon>
        <taxon>Aspergillus</taxon>
        <taxon>Aspergillus subgen. Fumigati</taxon>
    </lineage>
</organism>
<feature type="compositionally biased region" description="Polar residues" evidence="1">
    <location>
        <begin position="30"/>
        <end position="39"/>
    </location>
</feature>
<dbReference type="GeneID" id="4589928"/>
<dbReference type="EMBL" id="DS027690">
    <property type="protein sequence ID" value="EAW21060.1"/>
    <property type="molecule type" value="Genomic_DNA"/>
</dbReference>
<dbReference type="OMA" id="INDSHQE"/>
<gene>
    <name evidence="2" type="ORF">NFIA_062210</name>
</gene>
<proteinExistence type="predicted"/>
<protein>
    <submittedName>
        <fullName evidence="2">Uncharacterized protein</fullName>
    </submittedName>
</protein>
<reference evidence="3" key="1">
    <citation type="journal article" date="2008" name="PLoS Genet.">
        <title>Genomic islands in the pathogenic filamentous fungus Aspergillus fumigatus.</title>
        <authorList>
            <person name="Fedorova N.D."/>
            <person name="Khaldi N."/>
            <person name="Joardar V.S."/>
            <person name="Maiti R."/>
            <person name="Amedeo P."/>
            <person name="Anderson M.J."/>
            <person name="Crabtree J."/>
            <person name="Silva J.C."/>
            <person name="Badger J.H."/>
            <person name="Albarraq A."/>
            <person name="Angiuoli S."/>
            <person name="Bussey H."/>
            <person name="Bowyer P."/>
            <person name="Cotty P.J."/>
            <person name="Dyer P.S."/>
            <person name="Egan A."/>
            <person name="Galens K."/>
            <person name="Fraser-Liggett C.M."/>
            <person name="Haas B.J."/>
            <person name="Inman J.M."/>
            <person name="Kent R."/>
            <person name="Lemieux S."/>
            <person name="Malavazi I."/>
            <person name="Orvis J."/>
            <person name="Roemer T."/>
            <person name="Ronning C.M."/>
            <person name="Sundaram J.P."/>
            <person name="Sutton G."/>
            <person name="Turner G."/>
            <person name="Venter J.C."/>
            <person name="White O.R."/>
            <person name="Whitty B.R."/>
            <person name="Youngman P."/>
            <person name="Wolfe K.H."/>
            <person name="Goldman G.H."/>
            <person name="Wortman J.R."/>
            <person name="Jiang B."/>
            <person name="Denning D.W."/>
            <person name="Nierman W.C."/>
        </authorList>
    </citation>
    <scope>NUCLEOTIDE SEQUENCE [LARGE SCALE GENOMIC DNA]</scope>
    <source>
        <strain evidence="3">ATCC 1020 / DSM 3700 / CBS 544.65 / FGSC A1164 / JCM 1740 / NRRL 181 / WB 181</strain>
    </source>
</reference>
<dbReference type="Proteomes" id="UP000006702">
    <property type="component" value="Unassembled WGS sequence"/>
</dbReference>
<keyword evidence="3" id="KW-1185">Reference proteome</keyword>
<sequence>MACTEAVSVVLSWLRAAFGGRNQCTLATSQRTQLTSATQRPGPIVATEVPEYTSPPTMEVPDKEYDREKTSVMQELEINDSHQEDPSGDGQARPSTASSVIDLNGLPDERPWQPRDSFQNWVASTVNIAHPTYREKSQQANH</sequence>
<dbReference type="HOGENOM" id="CLU_1816312_0_0_1"/>
<dbReference type="VEuPathDB" id="FungiDB:NFIA_062210"/>
<accession>A1D5R6</accession>
<evidence type="ECO:0000313" key="3">
    <source>
        <dbReference type="Proteomes" id="UP000006702"/>
    </source>
</evidence>
<dbReference type="RefSeq" id="XP_001262957.1">
    <property type="nucleotide sequence ID" value="XM_001262956.1"/>
</dbReference>
<dbReference type="OrthoDB" id="10441985at2759"/>
<evidence type="ECO:0000256" key="1">
    <source>
        <dbReference type="SAM" id="MobiDB-lite"/>
    </source>
</evidence>
<feature type="compositionally biased region" description="Basic and acidic residues" evidence="1">
    <location>
        <begin position="60"/>
        <end position="70"/>
    </location>
</feature>
<dbReference type="AlphaFoldDB" id="A1D5R6"/>
<dbReference type="KEGG" id="nfi:NFIA_062210"/>
<feature type="region of interest" description="Disordered" evidence="1">
    <location>
        <begin position="30"/>
        <end position="118"/>
    </location>
</feature>